<proteinExistence type="predicted"/>
<organism evidence="1">
    <name type="scientific">viral metagenome</name>
    <dbReference type="NCBI Taxonomy" id="1070528"/>
    <lineage>
        <taxon>unclassified sequences</taxon>
        <taxon>metagenomes</taxon>
        <taxon>organismal metagenomes</taxon>
    </lineage>
</organism>
<accession>A0A6C0L8R3</accession>
<evidence type="ECO:0000313" key="1">
    <source>
        <dbReference type="EMBL" id="QHU26690.1"/>
    </source>
</evidence>
<dbReference type="EMBL" id="MN740444">
    <property type="protein sequence ID" value="QHU26690.1"/>
    <property type="molecule type" value="Genomic_DNA"/>
</dbReference>
<reference evidence="1" key="1">
    <citation type="journal article" date="2020" name="Nature">
        <title>Giant virus diversity and host interactions through global metagenomics.</title>
        <authorList>
            <person name="Schulz F."/>
            <person name="Roux S."/>
            <person name="Paez-Espino D."/>
            <person name="Jungbluth S."/>
            <person name="Walsh D.A."/>
            <person name="Denef V.J."/>
            <person name="McMahon K.D."/>
            <person name="Konstantinidis K.T."/>
            <person name="Eloe-Fadrosh E.A."/>
            <person name="Kyrpides N.C."/>
            <person name="Woyke T."/>
        </authorList>
    </citation>
    <scope>NUCLEOTIDE SEQUENCE</scope>
    <source>
        <strain evidence="1">GVMAG-M-3300027759-42</strain>
    </source>
</reference>
<name>A0A6C0L8R3_9ZZZZ</name>
<protein>
    <submittedName>
        <fullName evidence="1">Uncharacterized protein</fullName>
    </submittedName>
</protein>
<dbReference type="AlphaFoldDB" id="A0A6C0L8R3"/>
<sequence length="191" mass="22052">MAQLKRPMSAIFKHLSYENYYLKIQNADLARNINTLQSNIAELNKFIMTQYDLSLNVLENLRIVTFNKDGVILSCIHADSSGNFVACDETSSGYLPCVLTPYSANQQGIEKTQSNQRDSDGARCFPEYGYPYYPNYRYGYGYGYPYYPYLMDDDYFYRDMDLSGVKMHVHMRAHTTSLQGLNGTHIHIHNK</sequence>